<dbReference type="InterPro" id="IPR055217">
    <property type="entry name" value="TPR_EMC2"/>
</dbReference>
<comment type="subunit">
    <text evidence="10">Component of the ER membrane protein complex (EMC).</text>
</comment>
<dbReference type="SUPFAM" id="SSF48452">
    <property type="entry name" value="TPR-like"/>
    <property type="match status" value="1"/>
</dbReference>
<dbReference type="Proteomes" id="UP000663851">
    <property type="component" value="Unassembled WGS sequence"/>
</dbReference>
<keyword evidence="7 8" id="KW-0472">Membrane</keyword>
<evidence type="ECO:0000256" key="6">
    <source>
        <dbReference type="ARBA" id="ARBA00022803"/>
    </source>
</evidence>
<evidence type="ECO:0000256" key="8">
    <source>
        <dbReference type="PROSITE-ProRule" id="PRU00282"/>
    </source>
</evidence>
<gene>
    <name evidence="12" type="ORF">HFQ381_LOCUS9308</name>
</gene>
<evidence type="ECO:0000256" key="2">
    <source>
        <dbReference type="ARBA" id="ARBA00006375"/>
    </source>
</evidence>
<dbReference type="InterPro" id="IPR011990">
    <property type="entry name" value="TPR-like_helical_dom_sf"/>
</dbReference>
<feature type="repeat" description="Solcar" evidence="8">
    <location>
        <begin position="329"/>
        <end position="416"/>
    </location>
</feature>
<comment type="similarity">
    <text evidence="2 9">Belongs to the mitochondrial carrier (TC 2.A.29) family.</text>
</comment>
<dbReference type="Pfam" id="PF22890">
    <property type="entry name" value="TPR_EMC2"/>
    <property type="match status" value="1"/>
</dbReference>
<evidence type="ECO:0000256" key="3">
    <source>
        <dbReference type="ARBA" id="ARBA00010361"/>
    </source>
</evidence>
<dbReference type="InterPro" id="IPR039856">
    <property type="entry name" value="EMC2-like"/>
</dbReference>
<comment type="similarity">
    <text evidence="3 10">Belongs to the EMC2 family.</text>
</comment>
<feature type="repeat" description="Solcar" evidence="8">
    <location>
        <begin position="425"/>
        <end position="508"/>
    </location>
</feature>
<sequence length="515" mass="59610">MQSAIEKLRKYREENYRSHDEVIELWKTVLSKHNLSSLGDEKWLVLEQVFKCALHCSQQSIAFECLEQLKKEFKSTSHRVSVLNAMYDESIGDYEKAEQVYSTLLKDNETDATIHKRKICLLKEQNKIRDAINELNTYLELYQVDQEAWGELCELYLLEHDYAKAAFCAEELILINPHNHLNHERYASICYSYDKYEFARAYYFSTIKFNPNNMRALIRERNSHELYWDDLNKGKFLSLLTASSLVVRTCFHPLGLIKVRLQTGTNGSISTAHMIKQIWYREGPVRGFYRGFPLSLSSLIFEPVFTGILEQMRTVLKNNRPNQISSAQWDIITGTLSGCIAALIYQSLTVPLDVTAQRIMITKSRDGVHVSNIIRDIYYRSGDGFCGFYKGYMVSLSMSIPFNSIIWTMYWQVQAKLERIIPYQHNQLVAPLSAIIASLLTSLLTQPIDVLKTRLQVAAKRQSLWRTFQLLIDERGFRGCFSGSLPRACTIVPYYLTMMSLYEVIKRASVRSISN</sequence>
<dbReference type="PANTHER" id="PTHR12760">
    <property type="entry name" value="TETRATRICOPEPTIDE REPEAT PROTEIN"/>
    <property type="match status" value="1"/>
</dbReference>
<evidence type="ECO:0000259" key="11">
    <source>
        <dbReference type="Pfam" id="PF22890"/>
    </source>
</evidence>
<dbReference type="SUPFAM" id="SSF103506">
    <property type="entry name" value="Mitochondrial carrier"/>
    <property type="match status" value="1"/>
</dbReference>
<keyword evidence="6" id="KW-0802">TPR repeat</keyword>
<keyword evidence="4 8" id="KW-0812">Transmembrane</keyword>
<comment type="subcellular location">
    <subcellularLocation>
        <location evidence="10">Endoplasmic reticulum membrane</location>
        <topology evidence="10">Peripheral membrane protein</topology>
        <orientation evidence="10">Cytoplasmic side</orientation>
    </subcellularLocation>
    <subcellularLocation>
        <location evidence="1">Membrane</location>
        <topology evidence="1">Multi-pass membrane protein</topology>
    </subcellularLocation>
</comment>
<evidence type="ECO:0000313" key="13">
    <source>
        <dbReference type="Proteomes" id="UP000663851"/>
    </source>
</evidence>
<accession>A0A820DI30</accession>
<dbReference type="AlphaFoldDB" id="A0A820DI30"/>
<evidence type="ECO:0000313" key="12">
    <source>
        <dbReference type="EMBL" id="CAF4232253.1"/>
    </source>
</evidence>
<dbReference type="EMBL" id="CAJOBO010000484">
    <property type="protein sequence ID" value="CAF4232253.1"/>
    <property type="molecule type" value="Genomic_DNA"/>
</dbReference>
<dbReference type="PROSITE" id="PS50920">
    <property type="entry name" value="SOLCAR"/>
    <property type="match status" value="2"/>
</dbReference>
<keyword evidence="9" id="KW-0813">Transport</keyword>
<dbReference type="Gene3D" id="1.25.40.10">
    <property type="entry name" value="Tetratricopeptide repeat domain"/>
    <property type="match status" value="1"/>
</dbReference>
<organism evidence="12 13">
    <name type="scientific">Rotaria socialis</name>
    <dbReference type="NCBI Taxonomy" id="392032"/>
    <lineage>
        <taxon>Eukaryota</taxon>
        <taxon>Metazoa</taxon>
        <taxon>Spiralia</taxon>
        <taxon>Gnathifera</taxon>
        <taxon>Rotifera</taxon>
        <taxon>Eurotatoria</taxon>
        <taxon>Bdelloidea</taxon>
        <taxon>Philodinida</taxon>
        <taxon>Philodinidae</taxon>
        <taxon>Rotaria</taxon>
    </lineage>
</organism>
<comment type="caution">
    <text evidence="12">The sequence shown here is derived from an EMBL/GenBank/DDBJ whole genome shotgun (WGS) entry which is preliminary data.</text>
</comment>
<dbReference type="InterPro" id="IPR018108">
    <property type="entry name" value="MCP_transmembrane"/>
</dbReference>
<evidence type="ECO:0000256" key="4">
    <source>
        <dbReference type="ARBA" id="ARBA00022692"/>
    </source>
</evidence>
<dbReference type="GO" id="GO:0072546">
    <property type="term" value="C:EMC complex"/>
    <property type="evidence" value="ECO:0007669"/>
    <property type="project" value="UniProtKB-UniRule"/>
</dbReference>
<dbReference type="Gene3D" id="1.50.40.10">
    <property type="entry name" value="Mitochondrial carrier domain"/>
    <property type="match status" value="1"/>
</dbReference>
<evidence type="ECO:0000256" key="1">
    <source>
        <dbReference type="ARBA" id="ARBA00004141"/>
    </source>
</evidence>
<protein>
    <recommendedName>
        <fullName evidence="10">ER membrane protein complex subunit 2</fullName>
    </recommendedName>
</protein>
<proteinExistence type="inferred from homology"/>
<comment type="function">
    <text evidence="10">Part of the endoplasmic reticulum membrane protein complex (EMC) that enables the energy-independent insertion into endoplasmic reticulum membranes of newly synthesized membrane proteins.</text>
</comment>
<evidence type="ECO:0000256" key="5">
    <source>
        <dbReference type="ARBA" id="ARBA00022737"/>
    </source>
</evidence>
<keyword evidence="10" id="KW-0256">Endoplasmic reticulum</keyword>
<feature type="domain" description="EMC2 TPR-like" evidence="11">
    <location>
        <begin position="82"/>
        <end position="190"/>
    </location>
</feature>
<keyword evidence="5" id="KW-0677">Repeat</keyword>
<evidence type="ECO:0000256" key="9">
    <source>
        <dbReference type="RuleBase" id="RU000488"/>
    </source>
</evidence>
<reference evidence="12" key="1">
    <citation type="submission" date="2021-02" db="EMBL/GenBank/DDBJ databases">
        <authorList>
            <person name="Nowell W R."/>
        </authorList>
    </citation>
    <scope>NUCLEOTIDE SEQUENCE</scope>
</reference>
<evidence type="ECO:0000256" key="7">
    <source>
        <dbReference type="ARBA" id="ARBA00023136"/>
    </source>
</evidence>
<evidence type="ECO:0000256" key="10">
    <source>
        <dbReference type="RuleBase" id="RU367091"/>
    </source>
</evidence>
<dbReference type="Pfam" id="PF00153">
    <property type="entry name" value="Mito_carr"/>
    <property type="match status" value="3"/>
</dbReference>
<name>A0A820DI30_9BILA</name>
<dbReference type="InterPro" id="IPR023395">
    <property type="entry name" value="MCP_dom_sf"/>
</dbReference>